<evidence type="ECO:0000313" key="3">
    <source>
        <dbReference type="Proteomes" id="UP000306602"/>
    </source>
</evidence>
<dbReference type="PANTHER" id="PTHR36836:SF1">
    <property type="entry name" value="COLANIC ACID BIOSYNTHESIS PROTEIN WCAK"/>
    <property type="match status" value="1"/>
</dbReference>
<dbReference type="InterPro" id="IPR007345">
    <property type="entry name" value="Polysacch_pyruvyl_Trfase"/>
</dbReference>
<keyword evidence="3" id="KW-1185">Reference proteome</keyword>
<name>A0A4V3XK38_9RHOB</name>
<dbReference type="AlphaFoldDB" id="A0A4V3XK38"/>
<accession>A0A4V3XK38</accession>
<dbReference type="Proteomes" id="UP000306602">
    <property type="component" value="Unassembled WGS sequence"/>
</dbReference>
<feature type="domain" description="Polysaccharide pyruvyl transferase" evidence="1">
    <location>
        <begin position="13"/>
        <end position="334"/>
    </location>
</feature>
<organism evidence="2 3">
    <name type="scientific">Aliishimia ponticola</name>
    <dbReference type="NCBI Taxonomy" id="2499833"/>
    <lineage>
        <taxon>Bacteria</taxon>
        <taxon>Pseudomonadati</taxon>
        <taxon>Pseudomonadota</taxon>
        <taxon>Alphaproteobacteria</taxon>
        <taxon>Rhodobacterales</taxon>
        <taxon>Paracoccaceae</taxon>
        <taxon>Aliishimia</taxon>
    </lineage>
</organism>
<protein>
    <submittedName>
        <fullName evidence="2">Polysaccharide pyruvyl transferase family protein</fullName>
    </submittedName>
</protein>
<comment type="caution">
    <text evidence="2">The sequence shown here is derived from an EMBL/GenBank/DDBJ whole genome shotgun (WGS) entry which is preliminary data.</text>
</comment>
<dbReference type="Pfam" id="PF04230">
    <property type="entry name" value="PS_pyruv_trans"/>
    <property type="match status" value="1"/>
</dbReference>
<dbReference type="GO" id="GO:0016740">
    <property type="term" value="F:transferase activity"/>
    <property type="evidence" value="ECO:0007669"/>
    <property type="project" value="UniProtKB-KW"/>
</dbReference>
<dbReference type="RefSeq" id="WP_136464165.1">
    <property type="nucleotide sequence ID" value="NZ_SRKY01000004.1"/>
</dbReference>
<gene>
    <name evidence="2" type="ORF">E4Z66_16620</name>
</gene>
<dbReference type="OrthoDB" id="1814359at2"/>
<keyword evidence="2" id="KW-0808">Transferase</keyword>
<evidence type="ECO:0000259" key="1">
    <source>
        <dbReference type="Pfam" id="PF04230"/>
    </source>
</evidence>
<evidence type="ECO:0000313" key="2">
    <source>
        <dbReference type="EMBL" id="THH35433.1"/>
    </source>
</evidence>
<dbReference type="PANTHER" id="PTHR36836">
    <property type="entry name" value="COLANIC ACID BIOSYNTHESIS PROTEIN WCAK"/>
    <property type="match status" value="1"/>
</dbReference>
<dbReference type="EMBL" id="SRKY01000004">
    <property type="protein sequence ID" value="THH35433.1"/>
    <property type="molecule type" value="Genomic_DNA"/>
</dbReference>
<sequence length="394" mass="42081">MKIVIAAVMFSPNLGDGLIAECLTSLIREERPEAEVVWLDLAGRTEFVEPSGGLRTRVLGLLSWLPQSLSHPISAQLVQRQIQGRLAPNIPEALEGADLLIIGGGQLLGDANLNFPLKLAHVVAAAEARNIPVALHGVGVAAKWSDRGRSLFAKTLQSPNLKFISVRDDASAKSLARHYAALGPDPAQAIRVYPDPGLCTDRLKTSTTIGLLGGGPRIGVGIVHPAALATHSSGRPVLRRRDAFRAYKEMITALTSAGAQVQLFTNGAGEDEEFLDDFILRVGVLPSTDTIARFRTPLELADFMQNIDAVASYRLHACIAANAVGTKAVGFRWDKKIDAYFQMTGQPECLFNAPSDSPALVDALLSPISPVASKQLSRLKPKVRAGVRALLATG</sequence>
<reference evidence="2 3" key="1">
    <citation type="submission" date="2019-04" db="EMBL/GenBank/DDBJ databases">
        <title>Shimia ponticola sp. nov., isolated from seawater.</title>
        <authorList>
            <person name="Kim Y.-O."/>
            <person name="Yoon J.-H."/>
        </authorList>
    </citation>
    <scope>NUCLEOTIDE SEQUENCE [LARGE SCALE GENOMIC DNA]</scope>
    <source>
        <strain evidence="2 3">MYP11</strain>
    </source>
</reference>
<proteinExistence type="predicted"/>